<keyword evidence="1" id="KW-1133">Transmembrane helix</keyword>
<dbReference type="PANTHER" id="PTHR11614">
    <property type="entry name" value="PHOSPHOLIPASE-RELATED"/>
    <property type="match status" value="1"/>
</dbReference>
<proteinExistence type="predicted"/>
<dbReference type="Pfam" id="PF12146">
    <property type="entry name" value="Hydrolase_4"/>
    <property type="match status" value="1"/>
</dbReference>
<dbReference type="InterPro" id="IPR051044">
    <property type="entry name" value="MAG_DAG_Lipase"/>
</dbReference>
<dbReference type="AlphaFoldDB" id="A0A6N2N234"/>
<dbReference type="EMBL" id="CAADRP010002040">
    <property type="protein sequence ID" value="VFU59774.1"/>
    <property type="molecule type" value="Genomic_DNA"/>
</dbReference>
<dbReference type="Gene3D" id="3.40.50.1820">
    <property type="entry name" value="alpha/beta hydrolase"/>
    <property type="match status" value="2"/>
</dbReference>
<reference evidence="3" key="1">
    <citation type="submission" date="2019-03" db="EMBL/GenBank/DDBJ databases">
        <authorList>
            <person name="Mank J."/>
            <person name="Almeida P."/>
        </authorList>
    </citation>
    <scope>NUCLEOTIDE SEQUENCE</scope>
    <source>
        <strain evidence="3">78183</strain>
    </source>
</reference>
<feature type="transmembrane region" description="Helical" evidence="1">
    <location>
        <begin position="33"/>
        <end position="59"/>
    </location>
</feature>
<dbReference type="InterPro" id="IPR029058">
    <property type="entry name" value="AB_hydrolase_fold"/>
</dbReference>
<feature type="domain" description="Serine aminopeptidase S33" evidence="2">
    <location>
        <begin position="79"/>
        <end position="304"/>
    </location>
</feature>
<accession>A0A6N2N234</accession>
<evidence type="ECO:0000259" key="2">
    <source>
        <dbReference type="Pfam" id="PF12146"/>
    </source>
</evidence>
<keyword evidence="1" id="KW-0472">Membrane</keyword>
<evidence type="ECO:0000313" key="3">
    <source>
        <dbReference type="EMBL" id="VFU59774.1"/>
    </source>
</evidence>
<dbReference type="InterPro" id="IPR022742">
    <property type="entry name" value="Hydrolase_4"/>
</dbReference>
<dbReference type="SUPFAM" id="SSF53474">
    <property type="entry name" value="alpha/beta-Hydrolases"/>
    <property type="match status" value="1"/>
</dbReference>
<keyword evidence="1" id="KW-0812">Transmembrane</keyword>
<gene>
    <name evidence="3" type="ORF">SVIM_LOCUS440781</name>
</gene>
<protein>
    <recommendedName>
        <fullName evidence="2">Serine aminopeptidase S33 domain-containing protein</fullName>
    </recommendedName>
</protein>
<sequence length="375" mass="42472">MEFEYQEEYVKSSRGVQLFTCRWLPSDSSSPKALVFICHGIVFFLLALSISLLLVFYCLPDVWCELLSSLMELAGYGMECSGFMRECGIRLARARYAVFGIDYEGHGRSSGSRCYIKKFENIVNDCHDFFKSLRKITGTRAGSCTESPWEGQLPCYSTKRTLCSTMVLFLPCPMCKISEKLKPHPVVVNMLTGFENLVPKWKIVPTKDVIDSAFKDPFKRDETRNNKLIYQDKPRLKTALEMLRTSMMVEESLKLVTLPFVVLHGDADTVTDPEISKALYDRARSKDKTMKLYAGMWHALTAGETDENVGVVFADIIAWLDKHAAEGNLVVEPLHETFNVGIQKLPSPPPAAEKHSHHRSYLCGFKEPRTLHSAM</sequence>
<organism evidence="3">
    <name type="scientific">Salix viminalis</name>
    <name type="common">Common osier</name>
    <name type="synonym">Basket willow</name>
    <dbReference type="NCBI Taxonomy" id="40686"/>
    <lineage>
        <taxon>Eukaryota</taxon>
        <taxon>Viridiplantae</taxon>
        <taxon>Streptophyta</taxon>
        <taxon>Embryophyta</taxon>
        <taxon>Tracheophyta</taxon>
        <taxon>Spermatophyta</taxon>
        <taxon>Magnoliopsida</taxon>
        <taxon>eudicotyledons</taxon>
        <taxon>Gunneridae</taxon>
        <taxon>Pentapetalae</taxon>
        <taxon>rosids</taxon>
        <taxon>fabids</taxon>
        <taxon>Malpighiales</taxon>
        <taxon>Salicaceae</taxon>
        <taxon>Saliceae</taxon>
        <taxon>Salix</taxon>
    </lineage>
</organism>
<name>A0A6N2N234_SALVM</name>
<evidence type="ECO:0000256" key="1">
    <source>
        <dbReference type="SAM" id="Phobius"/>
    </source>
</evidence>